<dbReference type="InterPro" id="IPR052374">
    <property type="entry name" value="SERAC1"/>
</dbReference>
<evidence type="ECO:0000256" key="2">
    <source>
        <dbReference type="ARBA" id="ARBA00004240"/>
    </source>
</evidence>
<organism evidence="7">
    <name type="scientific">Cryptosporidium canis</name>
    <dbReference type="NCBI Taxonomy" id="195482"/>
    <lineage>
        <taxon>Eukaryota</taxon>
        <taxon>Sar</taxon>
        <taxon>Alveolata</taxon>
        <taxon>Apicomplexa</taxon>
        <taxon>Conoidasida</taxon>
        <taxon>Coccidia</taxon>
        <taxon>Eucoccidiorida</taxon>
        <taxon>Eimeriorina</taxon>
        <taxon>Cryptosporidiidae</taxon>
        <taxon>Cryptosporidium</taxon>
    </lineage>
</organism>
<dbReference type="GO" id="GO:0005783">
    <property type="term" value="C:endoplasmic reticulum"/>
    <property type="evidence" value="ECO:0007669"/>
    <property type="project" value="UniProtKB-SubCell"/>
</dbReference>
<accession>A0A9D5DDU0</accession>
<dbReference type="OrthoDB" id="5086500at2759"/>
<evidence type="ECO:0000256" key="6">
    <source>
        <dbReference type="ARBA" id="ARBA00023136"/>
    </source>
</evidence>
<dbReference type="GO" id="GO:0016020">
    <property type="term" value="C:membrane"/>
    <property type="evidence" value="ECO:0007669"/>
    <property type="project" value="UniProtKB-SubCell"/>
</dbReference>
<evidence type="ECO:0000256" key="5">
    <source>
        <dbReference type="ARBA" id="ARBA00023128"/>
    </source>
</evidence>
<evidence type="ECO:0000256" key="1">
    <source>
        <dbReference type="ARBA" id="ARBA00004173"/>
    </source>
</evidence>
<evidence type="ECO:0000313" key="7">
    <source>
        <dbReference type="EMBL" id="KAJ1604643.1"/>
    </source>
</evidence>
<dbReference type="EMBL" id="JAPCXC010000125">
    <property type="protein sequence ID" value="KAJ1604643.1"/>
    <property type="molecule type" value="Genomic_DNA"/>
</dbReference>
<sequence>MQFLNDEINKICGINIIKKIIEKKQKCNLNGQKINNFCVENSDEPSNKLIYDVCLSDLTCSYKYDAGKTVEKDIYNCFRTNLNKTIELSNCGFFTRHICIEDDPITMYIWRTIGVNLEENCLGVLADILIKEGGKRNNLRNIIYLKKHLQIERKCQQILQIILGNLYNEYKLNKNSKNCNFFDYLDYIIMECPSIKYLEKVLLNSNTGSYFFKGLTKSINFRIINMLNSDEEDLGNFAYKIANIGIISDRLYQLWLIENDELQNPINTLGIFQLNRENSSNSSIKTLINLIIVHGYLLRNKFENNHLKEKDIYILINKLREILRGNISIELLNSFHFLIEMIMLQLSGENSYSDNLKTDILMFTNEIIRNYSSGIIIALVISNIIKNFGICGAPINEDKLHEELISIVEVFFPHVKQNYINTDLMSEVETLKSKLDIEILESLLKNGLIEPKMVKNTVKLILNRVHDKIFRNIKSEMDGFENNKINFNLLTEIVENKYNDHLSINELLHEIIKHFTGTIKIFYESINSNMVDSLFKFKIEQSKTFTIRLISKVNSIFDEIHESLNDQQNFIKIINCYEFPKIIQRILKENISKSSCCWTLTNEGILFLNNYILMGIDCELLNNSEELVEFSKFIMNEIKKRFINEQINKIEIKTSIPPSNIYFELLRLIHNSYHISIYRKAPSPDLSTIHLLNRGLVPFNLNIGEENPDFLIDTISSYFRNTSQRNKNMCLEKDQSTNIIFIHGFLGSAFKSWNIDISKDSRTPIIVDDHFQSINIPFIEEDNIDTISSLKVHGNAISKLEKSNYLIWPRILLNENKHVNMFAVDYSHSIFNQGKSTTLENISEEIYTKLLKANILPNATNNYQEKNNIVLCHSMGGILLKLIVSNHPETLKSFKGIIFFGTPHFGTNLHSKFVGLLKKKVSSYIIELSSYFNINDLRELNSKFQKLIYSIPKQDRPLIYSFSEDLPCKIPFMFNIGRIIVPHFNSNPCIGNYYILKTDHNFINKLTIYKNDIRYVLIKYLINL</sequence>
<dbReference type="SUPFAM" id="SSF53474">
    <property type="entry name" value="alpha/beta-Hydrolases"/>
    <property type="match status" value="1"/>
</dbReference>
<dbReference type="GO" id="GO:0005739">
    <property type="term" value="C:mitochondrion"/>
    <property type="evidence" value="ECO:0007669"/>
    <property type="project" value="UniProtKB-SubCell"/>
</dbReference>
<keyword evidence="5" id="KW-0496">Mitochondrion</keyword>
<keyword evidence="4" id="KW-0256">Endoplasmic reticulum</keyword>
<name>A0A9D5DDU0_9CRYT</name>
<evidence type="ECO:0000256" key="3">
    <source>
        <dbReference type="ARBA" id="ARBA00004370"/>
    </source>
</evidence>
<keyword evidence="6" id="KW-0472">Membrane</keyword>
<reference evidence="7" key="1">
    <citation type="submission" date="2022-10" db="EMBL/GenBank/DDBJ databases">
        <title>Adaptive evolution leads to modifications in subtelomeric GC content in a zoonotic Cryptosporidium species.</title>
        <authorList>
            <person name="Li J."/>
            <person name="Feng Y."/>
            <person name="Xiao L."/>
        </authorList>
    </citation>
    <scope>NUCLEOTIDE SEQUENCE</scope>
    <source>
        <strain evidence="7">33844</strain>
    </source>
</reference>
<comment type="caution">
    <text evidence="7">The sequence shown here is derived from an EMBL/GenBank/DDBJ whole genome shotgun (WGS) entry which is preliminary data.</text>
</comment>
<dbReference type="PANTHER" id="PTHR48182:SF2">
    <property type="entry name" value="PROTEIN SERAC1"/>
    <property type="match status" value="1"/>
</dbReference>
<proteinExistence type="predicted"/>
<dbReference type="PANTHER" id="PTHR48182">
    <property type="entry name" value="PROTEIN SERAC1"/>
    <property type="match status" value="1"/>
</dbReference>
<protein>
    <submittedName>
        <fullName evidence="7">HSMGG motif</fullName>
    </submittedName>
</protein>
<dbReference type="InterPro" id="IPR029058">
    <property type="entry name" value="AB_hydrolase_fold"/>
</dbReference>
<dbReference type="Gene3D" id="3.40.50.1820">
    <property type="entry name" value="alpha/beta hydrolase"/>
    <property type="match status" value="1"/>
</dbReference>
<dbReference type="Proteomes" id="UP001067231">
    <property type="component" value="Unassembled WGS sequence"/>
</dbReference>
<evidence type="ECO:0000256" key="4">
    <source>
        <dbReference type="ARBA" id="ARBA00022824"/>
    </source>
</evidence>
<dbReference type="AlphaFoldDB" id="A0A9D5DDU0"/>
<comment type="subcellular location">
    <subcellularLocation>
        <location evidence="2">Endoplasmic reticulum</location>
    </subcellularLocation>
    <subcellularLocation>
        <location evidence="3">Membrane</location>
    </subcellularLocation>
    <subcellularLocation>
        <location evidence="1">Mitochondrion</location>
    </subcellularLocation>
</comment>
<gene>
    <name evidence="7" type="ORF">OJ253_3560</name>
</gene>